<dbReference type="SUPFAM" id="SSF51735">
    <property type="entry name" value="NAD(P)-binding Rossmann-fold domains"/>
    <property type="match status" value="1"/>
</dbReference>
<keyword evidence="4" id="KW-1185">Reference proteome</keyword>
<protein>
    <recommendedName>
        <fullName evidence="2">Alcohol dehydrogenase-like C-terminal domain-containing protein</fullName>
    </recommendedName>
</protein>
<name>A0AAN7DHH1_9FUNG</name>
<dbReference type="InterPro" id="IPR036291">
    <property type="entry name" value="NAD(P)-bd_dom_sf"/>
</dbReference>
<reference evidence="3 4" key="1">
    <citation type="submission" date="2022-11" db="EMBL/GenBank/DDBJ databases">
        <title>Mucor velutinosus strain NIH1002 WGS.</title>
        <authorList>
            <person name="Subramanian P."/>
            <person name="Mullikin J.C."/>
            <person name="Segre J.A."/>
            <person name="Zelazny A.M."/>
        </authorList>
    </citation>
    <scope>NUCLEOTIDE SEQUENCE [LARGE SCALE GENOMIC DNA]</scope>
    <source>
        <strain evidence="3 4">NIH1002</strain>
    </source>
</reference>
<dbReference type="GeneID" id="89944619"/>
<comment type="caution">
    <text evidence="3">The sequence shown here is derived from an EMBL/GenBank/DDBJ whole genome shotgun (WGS) entry which is preliminary data.</text>
</comment>
<dbReference type="GO" id="GO:0016628">
    <property type="term" value="F:oxidoreductase activity, acting on the CH-CH group of donors, NAD or NADP as acceptor"/>
    <property type="evidence" value="ECO:0007669"/>
    <property type="project" value="InterPro"/>
</dbReference>
<dbReference type="InterPro" id="IPR045010">
    <property type="entry name" value="MDR_fam"/>
</dbReference>
<evidence type="ECO:0000313" key="4">
    <source>
        <dbReference type="Proteomes" id="UP001304243"/>
    </source>
</evidence>
<dbReference type="SUPFAM" id="SSF50129">
    <property type="entry name" value="GroES-like"/>
    <property type="match status" value="1"/>
</dbReference>
<dbReference type="AlphaFoldDB" id="A0AAN7DHH1"/>
<dbReference type="RefSeq" id="XP_064684243.1">
    <property type="nucleotide sequence ID" value="XM_064820323.1"/>
</dbReference>
<dbReference type="Gene3D" id="3.40.50.720">
    <property type="entry name" value="NAD(P)-binding Rossmann-like Domain"/>
    <property type="match status" value="1"/>
</dbReference>
<dbReference type="Proteomes" id="UP001304243">
    <property type="component" value="Unassembled WGS sequence"/>
</dbReference>
<keyword evidence="1" id="KW-0560">Oxidoreductase</keyword>
<dbReference type="EMBL" id="JASEJX010000013">
    <property type="protein sequence ID" value="KAK4517577.1"/>
    <property type="molecule type" value="Genomic_DNA"/>
</dbReference>
<dbReference type="Gene3D" id="3.90.180.10">
    <property type="entry name" value="Medium-chain alcohol dehydrogenases, catalytic domain"/>
    <property type="match status" value="1"/>
</dbReference>
<evidence type="ECO:0000313" key="3">
    <source>
        <dbReference type="EMBL" id="KAK4517577.1"/>
    </source>
</evidence>
<gene>
    <name evidence="3" type="ORF">ATC70_000917</name>
</gene>
<evidence type="ECO:0000259" key="2">
    <source>
        <dbReference type="Pfam" id="PF00107"/>
    </source>
</evidence>
<proteinExistence type="predicted"/>
<evidence type="ECO:0000256" key="1">
    <source>
        <dbReference type="ARBA" id="ARBA00023002"/>
    </source>
</evidence>
<dbReference type="Pfam" id="PF00107">
    <property type="entry name" value="ADH_zinc_N"/>
    <property type="match status" value="1"/>
</dbReference>
<dbReference type="PANTHER" id="PTHR43205">
    <property type="entry name" value="PROSTAGLANDIN REDUCTASE"/>
    <property type="match status" value="1"/>
</dbReference>
<sequence length="272" mass="29530">MVTNKQLIFSKIPNGRPINGEHIQVKETALDIDAALPDGDFILKTLEIANAAFDINKPMTGDTVSIVVKSNNPNYKVDDIVVGRSTFGLLESYVQVSADYAKEAYVVRNEAKSNALPLSNYVGALGMPGFTAWYGLTEIGQPKKGEVLCVSSAASPVGQMVGQLGKAFGLKVVGSAGSEEKIQYLKSVGFDAVFNYREGDILENLKVHCLDGIDIYFESVGGKMLDAVLKVANKFARIIACGMSSQYSLSTPTPLYNTMYIVTKRIKFDGFW</sequence>
<dbReference type="FunFam" id="3.40.50.720:FF:000121">
    <property type="entry name" value="Prostaglandin reductase 2"/>
    <property type="match status" value="1"/>
</dbReference>
<organism evidence="3 4">
    <name type="scientific">Mucor velutinosus</name>
    <dbReference type="NCBI Taxonomy" id="708070"/>
    <lineage>
        <taxon>Eukaryota</taxon>
        <taxon>Fungi</taxon>
        <taxon>Fungi incertae sedis</taxon>
        <taxon>Mucoromycota</taxon>
        <taxon>Mucoromycotina</taxon>
        <taxon>Mucoromycetes</taxon>
        <taxon>Mucorales</taxon>
        <taxon>Mucorineae</taxon>
        <taxon>Mucoraceae</taxon>
        <taxon>Mucor</taxon>
    </lineage>
</organism>
<dbReference type="InterPro" id="IPR013149">
    <property type="entry name" value="ADH-like_C"/>
</dbReference>
<dbReference type="CDD" id="cd05288">
    <property type="entry name" value="PGDH"/>
    <property type="match status" value="1"/>
</dbReference>
<accession>A0AAN7DHH1</accession>
<feature type="domain" description="Alcohol dehydrogenase-like C-terminal" evidence="2">
    <location>
        <begin position="156"/>
        <end position="272"/>
    </location>
</feature>
<dbReference type="InterPro" id="IPR011032">
    <property type="entry name" value="GroES-like_sf"/>
</dbReference>
<dbReference type="PANTHER" id="PTHR43205:SF7">
    <property type="entry name" value="PROSTAGLANDIN REDUCTASE 1"/>
    <property type="match status" value="1"/>
</dbReference>